<accession>A0A830GJK4</accession>
<keyword evidence="1" id="KW-1133">Transmembrane helix</keyword>
<evidence type="ECO:0000313" key="2">
    <source>
        <dbReference type="EMBL" id="GGN88469.1"/>
    </source>
</evidence>
<organism evidence="2 3">
    <name type="scientific">Haloarcula pellucida</name>
    <dbReference type="NCBI Taxonomy" id="1427151"/>
    <lineage>
        <taxon>Archaea</taxon>
        <taxon>Methanobacteriati</taxon>
        <taxon>Methanobacteriota</taxon>
        <taxon>Stenosarchaea group</taxon>
        <taxon>Halobacteria</taxon>
        <taxon>Halobacteriales</taxon>
        <taxon>Haloarculaceae</taxon>
        <taxon>Haloarcula</taxon>
    </lineage>
</organism>
<evidence type="ECO:0000256" key="1">
    <source>
        <dbReference type="SAM" id="Phobius"/>
    </source>
</evidence>
<protein>
    <submittedName>
        <fullName evidence="2">Uncharacterized protein</fullName>
    </submittedName>
</protein>
<evidence type="ECO:0000313" key="3">
    <source>
        <dbReference type="Proteomes" id="UP000605784"/>
    </source>
</evidence>
<keyword evidence="1" id="KW-0812">Transmembrane</keyword>
<dbReference type="AlphaFoldDB" id="A0A830GJK4"/>
<proteinExistence type="predicted"/>
<keyword evidence="3" id="KW-1185">Reference proteome</keyword>
<dbReference type="Proteomes" id="UP000605784">
    <property type="component" value="Unassembled WGS sequence"/>
</dbReference>
<dbReference type="EMBL" id="BMOU01000001">
    <property type="protein sequence ID" value="GGN88469.1"/>
    <property type="molecule type" value="Genomic_DNA"/>
</dbReference>
<comment type="caution">
    <text evidence="2">The sequence shown here is derived from an EMBL/GenBank/DDBJ whole genome shotgun (WGS) entry which is preliminary data.</text>
</comment>
<name>A0A830GJK4_9EURY</name>
<reference evidence="2" key="2">
    <citation type="submission" date="2020-09" db="EMBL/GenBank/DDBJ databases">
        <authorList>
            <person name="Sun Q."/>
            <person name="Ohkuma M."/>
        </authorList>
    </citation>
    <scope>NUCLEOTIDE SEQUENCE</scope>
    <source>
        <strain evidence="2">JCM 17820</strain>
    </source>
</reference>
<sequence>MADPGLVRLFMILIVIVVMLVSIVASMYLVKFLIERTFES</sequence>
<dbReference type="RefSeq" id="WP_268239418.1">
    <property type="nucleotide sequence ID" value="NZ_BMOU01000001.1"/>
</dbReference>
<keyword evidence="1" id="KW-0472">Membrane</keyword>
<reference evidence="2" key="1">
    <citation type="journal article" date="2014" name="Int. J. Syst. Evol. Microbiol.">
        <title>Complete genome sequence of Corynebacterium casei LMG S-19264T (=DSM 44701T), isolated from a smear-ripened cheese.</title>
        <authorList>
            <consortium name="US DOE Joint Genome Institute (JGI-PGF)"/>
            <person name="Walter F."/>
            <person name="Albersmeier A."/>
            <person name="Kalinowski J."/>
            <person name="Ruckert C."/>
        </authorList>
    </citation>
    <scope>NUCLEOTIDE SEQUENCE</scope>
    <source>
        <strain evidence="2">JCM 17820</strain>
    </source>
</reference>
<gene>
    <name evidence="2" type="ORF">GCM10009030_08240</name>
</gene>
<feature type="transmembrane region" description="Helical" evidence="1">
    <location>
        <begin position="6"/>
        <end position="30"/>
    </location>
</feature>